<proteinExistence type="predicted"/>
<evidence type="ECO:0000313" key="1">
    <source>
        <dbReference type="EMBL" id="KKK68243.1"/>
    </source>
</evidence>
<feature type="non-terminal residue" evidence="1">
    <location>
        <position position="1"/>
    </location>
</feature>
<comment type="caution">
    <text evidence="1">The sequence shown here is derived from an EMBL/GenBank/DDBJ whole genome shotgun (WGS) entry which is preliminary data.</text>
</comment>
<dbReference type="EMBL" id="LAZR01059229">
    <property type="protein sequence ID" value="KKK68243.1"/>
    <property type="molecule type" value="Genomic_DNA"/>
</dbReference>
<gene>
    <name evidence="1" type="ORF">LCGC14_2946030</name>
</gene>
<reference evidence="1" key="1">
    <citation type="journal article" date="2015" name="Nature">
        <title>Complex archaea that bridge the gap between prokaryotes and eukaryotes.</title>
        <authorList>
            <person name="Spang A."/>
            <person name="Saw J.H."/>
            <person name="Jorgensen S.L."/>
            <person name="Zaremba-Niedzwiedzka K."/>
            <person name="Martijn J."/>
            <person name="Lind A.E."/>
            <person name="van Eijk R."/>
            <person name="Schleper C."/>
            <person name="Guy L."/>
            <person name="Ettema T.J."/>
        </authorList>
    </citation>
    <scope>NUCLEOTIDE SEQUENCE</scope>
</reference>
<accession>A0A0F8XH62</accession>
<sequence>NILVMLPNIREDHVKRFFKRPDRFMKIIDGLEKKGNLIFKTRKKQWLPAELKKRFPKDIIFDSDCMYPSSIVNALSKCHTVALFYSSSVYEGIMANKYIINIEIPLVYRNFNVRTLKEYYSKKSGSLYSFSGVVETVSQDDIIGGNFSVQSLNSTRLSEWKNKFMGNCGFNSVELIAKDILL</sequence>
<name>A0A0F8XH62_9ZZZZ</name>
<organism evidence="1">
    <name type="scientific">marine sediment metagenome</name>
    <dbReference type="NCBI Taxonomy" id="412755"/>
    <lineage>
        <taxon>unclassified sequences</taxon>
        <taxon>metagenomes</taxon>
        <taxon>ecological metagenomes</taxon>
    </lineage>
</organism>
<protein>
    <submittedName>
        <fullName evidence="1">Uncharacterized protein</fullName>
    </submittedName>
</protein>
<dbReference type="AlphaFoldDB" id="A0A0F8XH62"/>